<feature type="signal peptide" evidence="1">
    <location>
        <begin position="1"/>
        <end position="19"/>
    </location>
</feature>
<evidence type="ECO:0000313" key="3">
    <source>
        <dbReference type="Proteomes" id="UP001153069"/>
    </source>
</evidence>
<protein>
    <submittedName>
        <fullName evidence="2">Uncharacterized protein</fullName>
    </submittedName>
</protein>
<reference evidence="2" key="1">
    <citation type="submission" date="2020-06" db="EMBL/GenBank/DDBJ databases">
        <authorList>
            <consortium name="Plant Systems Biology data submission"/>
        </authorList>
    </citation>
    <scope>NUCLEOTIDE SEQUENCE</scope>
    <source>
        <strain evidence="2">D6</strain>
    </source>
</reference>
<keyword evidence="3" id="KW-1185">Reference proteome</keyword>
<feature type="chain" id="PRO_5040348679" evidence="1">
    <location>
        <begin position="20"/>
        <end position="239"/>
    </location>
</feature>
<dbReference type="EMBL" id="CAICTM010002195">
    <property type="protein sequence ID" value="CAB9528318.1"/>
    <property type="molecule type" value="Genomic_DNA"/>
</dbReference>
<evidence type="ECO:0000256" key="1">
    <source>
        <dbReference type="SAM" id="SignalP"/>
    </source>
</evidence>
<proteinExistence type="predicted"/>
<sequence length="239" mass="25936">MFIKLLSFAAIVGVSVVAGFQAQSTRTTTTNTDISRDDFLKTSAVVSIAAAILPSPAMARGRATLEYSYDRYTPRIVEGGKFYTGDLKKLVEKSDWSGIKNALAEPPKRTKSDLVKQDAGISERAAQAGQFSDARVIVACDLFASAFSDNSISSKTKKMKEQVDILRSTVEEMDMTAKIALGEVSTGGLFGIGGKKPSQSESAKKMRELYMAGGTAYNKYIFLSNDELPLSLNKLPYLR</sequence>
<evidence type="ECO:0000313" key="2">
    <source>
        <dbReference type="EMBL" id="CAB9528318.1"/>
    </source>
</evidence>
<accession>A0A9N8EX06</accession>
<comment type="caution">
    <text evidence="2">The sequence shown here is derived from an EMBL/GenBank/DDBJ whole genome shotgun (WGS) entry which is preliminary data.</text>
</comment>
<gene>
    <name evidence="2" type="ORF">SEMRO_2197_G318660.1</name>
</gene>
<organism evidence="2 3">
    <name type="scientific">Seminavis robusta</name>
    <dbReference type="NCBI Taxonomy" id="568900"/>
    <lineage>
        <taxon>Eukaryota</taxon>
        <taxon>Sar</taxon>
        <taxon>Stramenopiles</taxon>
        <taxon>Ochrophyta</taxon>
        <taxon>Bacillariophyta</taxon>
        <taxon>Bacillariophyceae</taxon>
        <taxon>Bacillariophycidae</taxon>
        <taxon>Naviculales</taxon>
        <taxon>Naviculaceae</taxon>
        <taxon>Seminavis</taxon>
    </lineage>
</organism>
<dbReference type="AlphaFoldDB" id="A0A9N8EX06"/>
<dbReference type="Proteomes" id="UP001153069">
    <property type="component" value="Unassembled WGS sequence"/>
</dbReference>
<keyword evidence="1" id="KW-0732">Signal</keyword>
<name>A0A9N8EX06_9STRA</name>
<dbReference type="OrthoDB" id="196000at2759"/>